<protein>
    <submittedName>
        <fullName evidence="2">Uncharacterized protein</fullName>
    </submittedName>
</protein>
<accession>A0AA39U406</accession>
<evidence type="ECO:0000313" key="2">
    <source>
        <dbReference type="EMBL" id="KAK0473848.1"/>
    </source>
</evidence>
<organism evidence="2 3">
    <name type="scientific">Armillaria luteobubalina</name>
    <dbReference type="NCBI Taxonomy" id="153913"/>
    <lineage>
        <taxon>Eukaryota</taxon>
        <taxon>Fungi</taxon>
        <taxon>Dikarya</taxon>
        <taxon>Basidiomycota</taxon>
        <taxon>Agaricomycotina</taxon>
        <taxon>Agaricomycetes</taxon>
        <taxon>Agaricomycetidae</taxon>
        <taxon>Agaricales</taxon>
        <taxon>Marasmiineae</taxon>
        <taxon>Physalacriaceae</taxon>
        <taxon>Armillaria</taxon>
    </lineage>
</organism>
<evidence type="ECO:0000313" key="3">
    <source>
        <dbReference type="Proteomes" id="UP001175228"/>
    </source>
</evidence>
<sequence>MDSFPFETRLSRAIFLSSRMATRAHKIGSLLFCPNCGTLLDLPKDGELHITTQSQPDAFPVGPAAEEEDADQAPRRRRSGHRRIREMPRLRPHGGLLKRTPAAQCRRRVHRLLHRAYPPPNFA</sequence>
<keyword evidence="3" id="KW-1185">Reference proteome</keyword>
<feature type="compositionally biased region" description="Basic residues" evidence="1">
    <location>
        <begin position="75"/>
        <end position="84"/>
    </location>
</feature>
<comment type="caution">
    <text evidence="2">The sequence shown here is derived from an EMBL/GenBank/DDBJ whole genome shotgun (WGS) entry which is preliminary data.</text>
</comment>
<dbReference type="EMBL" id="JAUEPU010000193">
    <property type="protein sequence ID" value="KAK0473848.1"/>
    <property type="molecule type" value="Genomic_DNA"/>
</dbReference>
<name>A0AA39U406_9AGAR</name>
<gene>
    <name evidence="2" type="ORF">EDD18DRAFT_297866</name>
</gene>
<feature type="region of interest" description="Disordered" evidence="1">
    <location>
        <begin position="53"/>
        <end position="101"/>
    </location>
</feature>
<reference evidence="2" key="1">
    <citation type="submission" date="2023-06" db="EMBL/GenBank/DDBJ databases">
        <authorList>
            <consortium name="Lawrence Berkeley National Laboratory"/>
            <person name="Ahrendt S."/>
            <person name="Sahu N."/>
            <person name="Indic B."/>
            <person name="Wong-Bajracharya J."/>
            <person name="Merenyi Z."/>
            <person name="Ke H.-M."/>
            <person name="Monk M."/>
            <person name="Kocsube S."/>
            <person name="Drula E."/>
            <person name="Lipzen A."/>
            <person name="Balint B."/>
            <person name="Henrissat B."/>
            <person name="Andreopoulos B."/>
            <person name="Martin F.M."/>
            <person name="Harder C.B."/>
            <person name="Rigling D."/>
            <person name="Ford K.L."/>
            <person name="Foster G.D."/>
            <person name="Pangilinan J."/>
            <person name="Papanicolaou A."/>
            <person name="Barry K."/>
            <person name="LaButti K."/>
            <person name="Viragh M."/>
            <person name="Koriabine M."/>
            <person name="Yan M."/>
            <person name="Riley R."/>
            <person name="Champramary S."/>
            <person name="Plett K.L."/>
            <person name="Tsai I.J."/>
            <person name="Slot J."/>
            <person name="Sipos G."/>
            <person name="Plett J."/>
            <person name="Nagy L.G."/>
            <person name="Grigoriev I.V."/>
        </authorList>
    </citation>
    <scope>NUCLEOTIDE SEQUENCE</scope>
    <source>
        <strain evidence="2">HWK02</strain>
    </source>
</reference>
<dbReference type="Proteomes" id="UP001175228">
    <property type="component" value="Unassembled WGS sequence"/>
</dbReference>
<evidence type="ECO:0000256" key="1">
    <source>
        <dbReference type="SAM" id="MobiDB-lite"/>
    </source>
</evidence>
<proteinExistence type="predicted"/>
<dbReference type="AlphaFoldDB" id="A0AA39U406"/>